<dbReference type="STRING" id="200361.A0A453MY96"/>
<dbReference type="Proteomes" id="UP000015105">
    <property type="component" value="Chromosome 6D"/>
</dbReference>
<sequence>HALAAASTPAFRRIVETLKKAQRREMSSAAPPLEDENLLSEILLRLPPLPSTLPRTSLVCKSWRLLVSDPGFIHRFREHHRHSPPLLGYFIHDSRGISYEPTMDPPDRVPAGRFSLRLDHSYGFSLLGCQHGLVLISHDLPRQILVWDPVTGDQHRIAFPPWFDGIKNQIHGGVLRAAGEADHFQVVLVQATIWDKQHLQVLACVYSSETGGWGDLILTPIPAPAYCTGLSAVLVGNSLYWRLAGCFCALLEFDLERQSLAVIRVPVGEENSFTVMRAEGGGLGLLSLSGLTAQLWKRNTDCDGVASWGMGRTIQLDKLLSPYSDETAPLFILGFADENNVVFLTGGDGVIMVQLESLQSKQLCRIDNIFDQHHHAFESVYAAGIGIGGEHDGAELVGNPQVIVC</sequence>
<feature type="domain" description="F-box protein AT5G49610-like beta-propeller" evidence="2">
    <location>
        <begin position="127"/>
        <end position="366"/>
    </location>
</feature>
<reference evidence="3" key="5">
    <citation type="journal article" date="2021" name="G3 (Bethesda)">
        <title>Aegilops tauschii genome assembly Aet v5.0 features greater sequence contiguity and improved annotation.</title>
        <authorList>
            <person name="Wang L."/>
            <person name="Zhu T."/>
            <person name="Rodriguez J.C."/>
            <person name="Deal K.R."/>
            <person name="Dubcovsky J."/>
            <person name="McGuire P.E."/>
            <person name="Lux T."/>
            <person name="Spannagl M."/>
            <person name="Mayer K.F.X."/>
            <person name="Baldrich P."/>
            <person name="Meyers B.C."/>
            <person name="Huo N."/>
            <person name="Gu Y.Q."/>
            <person name="Zhou H."/>
            <person name="Devos K.M."/>
            <person name="Bennetzen J.L."/>
            <person name="Unver T."/>
            <person name="Budak H."/>
            <person name="Gulick P.J."/>
            <person name="Galiba G."/>
            <person name="Kalapos B."/>
            <person name="Nelson D.R."/>
            <person name="Li P."/>
            <person name="You F.M."/>
            <person name="Luo M.C."/>
            <person name="Dvorak J."/>
        </authorList>
    </citation>
    <scope>NUCLEOTIDE SEQUENCE [LARGE SCALE GENOMIC DNA]</scope>
    <source>
        <strain evidence="3">cv. AL8/78</strain>
    </source>
</reference>
<proteinExistence type="predicted"/>
<dbReference type="SUPFAM" id="SSF81383">
    <property type="entry name" value="F-box domain"/>
    <property type="match status" value="1"/>
</dbReference>
<reference evidence="4" key="1">
    <citation type="journal article" date="2014" name="Science">
        <title>Ancient hybridizations among the ancestral genomes of bread wheat.</title>
        <authorList>
            <consortium name="International Wheat Genome Sequencing Consortium,"/>
            <person name="Marcussen T."/>
            <person name="Sandve S.R."/>
            <person name="Heier L."/>
            <person name="Spannagl M."/>
            <person name="Pfeifer M."/>
            <person name="Jakobsen K.S."/>
            <person name="Wulff B.B."/>
            <person name="Steuernagel B."/>
            <person name="Mayer K.F."/>
            <person name="Olsen O.A."/>
        </authorList>
    </citation>
    <scope>NUCLEOTIDE SEQUENCE [LARGE SCALE GENOMIC DNA]</scope>
    <source>
        <strain evidence="4">cv. AL8/78</strain>
    </source>
</reference>
<dbReference type="InterPro" id="IPR036047">
    <property type="entry name" value="F-box-like_dom_sf"/>
</dbReference>
<dbReference type="InterPro" id="IPR001810">
    <property type="entry name" value="F-box_dom"/>
</dbReference>
<keyword evidence="4" id="KW-1185">Reference proteome</keyword>
<protein>
    <submittedName>
        <fullName evidence="3">Uncharacterized protein</fullName>
    </submittedName>
</protein>
<dbReference type="Pfam" id="PF00646">
    <property type="entry name" value="F-box"/>
    <property type="match status" value="1"/>
</dbReference>
<name>A0A453MY96_AEGTS</name>
<dbReference type="Gene3D" id="1.20.1280.50">
    <property type="match status" value="1"/>
</dbReference>
<dbReference type="Gramene" id="AET6Gv20145400.2">
    <property type="protein sequence ID" value="AET6Gv20145400.2"/>
    <property type="gene ID" value="AET6Gv20145400"/>
</dbReference>
<dbReference type="AlphaFoldDB" id="A0A453MY96"/>
<reference evidence="3" key="3">
    <citation type="journal article" date="2017" name="Nature">
        <title>Genome sequence of the progenitor of the wheat D genome Aegilops tauschii.</title>
        <authorList>
            <person name="Luo M.C."/>
            <person name="Gu Y.Q."/>
            <person name="Puiu D."/>
            <person name="Wang H."/>
            <person name="Twardziok S.O."/>
            <person name="Deal K.R."/>
            <person name="Huo N."/>
            <person name="Zhu T."/>
            <person name="Wang L."/>
            <person name="Wang Y."/>
            <person name="McGuire P.E."/>
            <person name="Liu S."/>
            <person name="Long H."/>
            <person name="Ramasamy R.K."/>
            <person name="Rodriguez J.C."/>
            <person name="Van S.L."/>
            <person name="Yuan L."/>
            <person name="Wang Z."/>
            <person name="Xia Z."/>
            <person name="Xiao L."/>
            <person name="Anderson O.D."/>
            <person name="Ouyang S."/>
            <person name="Liang Y."/>
            <person name="Zimin A.V."/>
            <person name="Pertea G."/>
            <person name="Qi P."/>
            <person name="Bennetzen J.L."/>
            <person name="Dai X."/>
            <person name="Dawson M.W."/>
            <person name="Muller H.G."/>
            <person name="Kugler K."/>
            <person name="Rivarola-Duarte L."/>
            <person name="Spannagl M."/>
            <person name="Mayer K.F.X."/>
            <person name="Lu F.H."/>
            <person name="Bevan M.W."/>
            <person name="Leroy P."/>
            <person name="Li P."/>
            <person name="You F.M."/>
            <person name="Sun Q."/>
            <person name="Liu Z."/>
            <person name="Lyons E."/>
            <person name="Wicker T."/>
            <person name="Salzberg S.L."/>
            <person name="Devos K.M."/>
            <person name="Dvorak J."/>
        </authorList>
    </citation>
    <scope>NUCLEOTIDE SEQUENCE [LARGE SCALE GENOMIC DNA]</scope>
    <source>
        <strain evidence="3">cv. AL8/78</strain>
    </source>
</reference>
<dbReference type="PANTHER" id="PTHR32133">
    <property type="entry name" value="OS07G0120400 PROTEIN"/>
    <property type="match status" value="1"/>
</dbReference>
<evidence type="ECO:0000313" key="4">
    <source>
        <dbReference type="Proteomes" id="UP000015105"/>
    </source>
</evidence>
<reference evidence="3" key="4">
    <citation type="submission" date="2019-03" db="UniProtKB">
        <authorList>
            <consortium name="EnsemblPlants"/>
        </authorList>
    </citation>
    <scope>IDENTIFICATION</scope>
</reference>
<evidence type="ECO:0000259" key="2">
    <source>
        <dbReference type="Pfam" id="PF23635"/>
    </source>
</evidence>
<dbReference type="InterPro" id="IPR056594">
    <property type="entry name" value="AT5G49610-like_b-prop"/>
</dbReference>
<reference evidence="4" key="2">
    <citation type="journal article" date="2017" name="Nat. Plants">
        <title>The Aegilops tauschii genome reveals multiple impacts of transposons.</title>
        <authorList>
            <person name="Zhao G."/>
            <person name="Zou C."/>
            <person name="Li K."/>
            <person name="Wang K."/>
            <person name="Li T."/>
            <person name="Gao L."/>
            <person name="Zhang X."/>
            <person name="Wang H."/>
            <person name="Yang Z."/>
            <person name="Liu X."/>
            <person name="Jiang W."/>
            <person name="Mao L."/>
            <person name="Kong X."/>
            <person name="Jiao Y."/>
            <person name="Jia J."/>
        </authorList>
    </citation>
    <scope>NUCLEOTIDE SEQUENCE [LARGE SCALE GENOMIC DNA]</scope>
    <source>
        <strain evidence="4">cv. AL8/78</strain>
    </source>
</reference>
<feature type="domain" description="F-box" evidence="1">
    <location>
        <begin position="37"/>
        <end position="73"/>
    </location>
</feature>
<dbReference type="Pfam" id="PF23635">
    <property type="entry name" value="Beta-prop_AT5G49610-like"/>
    <property type="match status" value="1"/>
</dbReference>
<dbReference type="PANTHER" id="PTHR32133:SF317">
    <property type="entry name" value="F-BOX DOMAIN-CONTAINING PROTEIN"/>
    <property type="match status" value="1"/>
</dbReference>
<accession>A0A453MY96</accession>
<evidence type="ECO:0000313" key="3">
    <source>
        <dbReference type="EnsemblPlants" id="AET6Gv20145400.2"/>
    </source>
</evidence>
<organism evidence="3 4">
    <name type="scientific">Aegilops tauschii subsp. strangulata</name>
    <name type="common">Goatgrass</name>
    <dbReference type="NCBI Taxonomy" id="200361"/>
    <lineage>
        <taxon>Eukaryota</taxon>
        <taxon>Viridiplantae</taxon>
        <taxon>Streptophyta</taxon>
        <taxon>Embryophyta</taxon>
        <taxon>Tracheophyta</taxon>
        <taxon>Spermatophyta</taxon>
        <taxon>Magnoliopsida</taxon>
        <taxon>Liliopsida</taxon>
        <taxon>Poales</taxon>
        <taxon>Poaceae</taxon>
        <taxon>BOP clade</taxon>
        <taxon>Pooideae</taxon>
        <taxon>Triticodae</taxon>
        <taxon>Triticeae</taxon>
        <taxon>Triticinae</taxon>
        <taxon>Aegilops</taxon>
    </lineage>
</organism>
<evidence type="ECO:0000259" key="1">
    <source>
        <dbReference type="Pfam" id="PF00646"/>
    </source>
</evidence>
<dbReference type="EnsemblPlants" id="AET6Gv20145400.2">
    <property type="protein sequence ID" value="AET6Gv20145400.2"/>
    <property type="gene ID" value="AET6Gv20145400"/>
</dbReference>